<proteinExistence type="predicted"/>
<reference evidence="1 2" key="1">
    <citation type="submission" date="2018-03" db="EMBL/GenBank/DDBJ databases">
        <title>Complete genome sequence of Pseudomonas fluorescens sp. G7.</title>
        <authorList>
            <person name="Gao C.-H."/>
            <person name="Li Z."/>
            <person name="Cai P."/>
        </authorList>
    </citation>
    <scope>NUCLEOTIDE SEQUENCE [LARGE SCALE GENOMIC DNA]</scope>
    <source>
        <strain evidence="1 2">G7</strain>
    </source>
</reference>
<dbReference type="Proteomes" id="UP000501669">
    <property type="component" value="Chromosome"/>
</dbReference>
<organism evidence="1 2">
    <name type="scientific">Pseudomonas fluorescens</name>
    <dbReference type="NCBI Taxonomy" id="294"/>
    <lineage>
        <taxon>Bacteria</taxon>
        <taxon>Pseudomonadati</taxon>
        <taxon>Pseudomonadota</taxon>
        <taxon>Gammaproteobacteria</taxon>
        <taxon>Pseudomonadales</taxon>
        <taxon>Pseudomonadaceae</taxon>
        <taxon>Pseudomonas</taxon>
    </lineage>
</organism>
<accession>A0A7Z3H0R6</accession>
<evidence type="ECO:0000313" key="2">
    <source>
        <dbReference type="Proteomes" id="UP000501669"/>
    </source>
</evidence>
<gene>
    <name evidence="1" type="ORF">C6Y56_14960</name>
</gene>
<dbReference type="EMBL" id="CP027561">
    <property type="protein sequence ID" value="QJP95819.1"/>
    <property type="molecule type" value="Genomic_DNA"/>
</dbReference>
<dbReference type="RefSeq" id="WP_169430515.1">
    <property type="nucleotide sequence ID" value="NZ_CP027561.1"/>
</dbReference>
<evidence type="ECO:0000313" key="1">
    <source>
        <dbReference type="EMBL" id="QJP95819.1"/>
    </source>
</evidence>
<protein>
    <submittedName>
        <fullName evidence="1">Uncharacterized protein</fullName>
    </submittedName>
</protein>
<dbReference type="AlphaFoldDB" id="A0A7Z3H0R6"/>
<name>A0A7Z3H0R6_PSEFL</name>
<sequence length="754" mass="82336">MAVPTLVQPRIPGMKQPVSAPQPVDAGLPLALTYLYPEGVKVFIEPSAGMVADDRLVLRLDGVVVATKPIPVGEENQRADLYVPVKFLKVGLNTLDYSLERGGVEIETSYPLQVWFHDKRPGLVDRFPEKEGHSELKLKVEQVVLDEGVNPERAREGVAVTLSYPLMRAFDKVQLDCNGVILTRLVTQADVDSGEPLVIRIQEATFIEAGDAADFPLKYTVTDCVGNGPDTDNPYSVALPLYVNLLGQWYDPPIVSEDPADAEDDPDTIDLDKLAGGPATAQVYVSRDWMKGDDIHLYCRFQDAIGDVQSLTLVETVKNIPFMYTFSVPNNYLTAAADGTAKFRYTRVSGGVPLDRSETLTVRIIGGATSDLLPPTLVGTGDQFDPLDFPEGLTVRVEHLEAQDGDQARLLVKGAPGLGSPVFKAVNFNKNHRANFVLRPEVLAANHGRTMTLGWELLQAGGSQPSGEREVTVHRIEDADRRLPTPGLPQALDEVLELGAFKGHAQATCKPWPGMAVGQLRWFRLCGVGHDDKDHEITIANGAPVTEPETKAGLDNALMRDLLLKFKPETKVVLELKVAFDGHHDERSAVVFKTREYKVLNLPAMVLEDFTQAPAQVVTKGGIMETANLLINFVSGSGECAIMPRADIGQSFAGRVEGQVLSIGRDSNTPEPVIVELELKDACSCASFWHLSSNYEDSFVEYLSAHGTLLASKSLGTSYSTPQSVLHEASGIKFIRIVCPKADWFSLDTIKVEY</sequence>